<accession>V6LYL6</accession>
<dbReference type="Gene3D" id="3.20.20.80">
    <property type="entry name" value="Glycosidases"/>
    <property type="match status" value="1"/>
</dbReference>
<dbReference type="Gene3D" id="2.10.50.10">
    <property type="entry name" value="Tumor Necrosis Factor Receptor, subunit A, domain 2"/>
    <property type="match status" value="1"/>
</dbReference>
<name>V6LYL6_9EUKA</name>
<dbReference type="AlphaFoldDB" id="V6LYL6"/>
<dbReference type="InterPro" id="IPR017853">
    <property type="entry name" value="GH"/>
</dbReference>
<evidence type="ECO:0000313" key="2">
    <source>
        <dbReference type="EMBL" id="EST45914.1"/>
    </source>
</evidence>
<reference evidence="2" key="1">
    <citation type="journal article" date="2014" name="PLoS Genet.">
        <title>The Genome of Spironucleus salmonicida Highlights a Fish Pathogen Adapted to Fluctuating Environments.</title>
        <authorList>
            <person name="Xu F."/>
            <person name="Jerlstrom-Hultqvist J."/>
            <person name="Einarsson E."/>
            <person name="Astvaldsson A."/>
            <person name="Svard S.G."/>
            <person name="Andersson J.O."/>
        </authorList>
    </citation>
    <scope>NUCLEOTIDE SEQUENCE</scope>
</reference>
<proteinExistence type="predicted"/>
<dbReference type="InterPro" id="IPR011641">
    <property type="entry name" value="Tyr-kin_ephrin_A/B_rcpt-like"/>
</dbReference>
<evidence type="ECO:0000259" key="1">
    <source>
        <dbReference type="Pfam" id="PF07699"/>
    </source>
</evidence>
<feature type="domain" description="Tyrosine-protein kinase ephrin type A/B receptor-like" evidence="1">
    <location>
        <begin position="377"/>
        <end position="409"/>
    </location>
</feature>
<dbReference type="Pfam" id="PF07699">
    <property type="entry name" value="Ephrin_rec_like"/>
    <property type="match status" value="1"/>
</dbReference>
<gene>
    <name evidence="2" type="ORF">SS50377_13890</name>
</gene>
<dbReference type="CDD" id="cd00185">
    <property type="entry name" value="TNFRSF"/>
    <property type="match status" value="1"/>
</dbReference>
<dbReference type="SMART" id="SM01411">
    <property type="entry name" value="Ephrin_rec_like"/>
    <property type="match status" value="2"/>
</dbReference>
<dbReference type="SUPFAM" id="SSF57184">
    <property type="entry name" value="Growth factor receptor domain"/>
    <property type="match status" value="1"/>
</dbReference>
<dbReference type="InterPro" id="IPR009030">
    <property type="entry name" value="Growth_fac_rcpt_cys_sf"/>
</dbReference>
<dbReference type="VEuPathDB" id="GiardiaDB:SS50377_24544"/>
<organism evidence="2">
    <name type="scientific">Spironucleus salmonicida</name>
    <dbReference type="NCBI Taxonomy" id="348837"/>
    <lineage>
        <taxon>Eukaryota</taxon>
        <taxon>Metamonada</taxon>
        <taxon>Diplomonadida</taxon>
        <taxon>Hexamitidae</taxon>
        <taxon>Hexamitinae</taxon>
        <taxon>Spironucleus</taxon>
    </lineage>
</organism>
<dbReference type="SUPFAM" id="SSF51445">
    <property type="entry name" value="(Trans)glycosidases"/>
    <property type="match status" value="1"/>
</dbReference>
<protein>
    <submittedName>
        <fullName evidence="2">GCC2 and GCC3 domain containing protein</fullName>
    </submittedName>
</protein>
<dbReference type="EMBL" id="KI546085">
    <property type="protein sequence ID" value="EST45914.1"/>
    <property type="molecule type" value="Genomic_DNA"/>
</dbReference>
<sequence>MMVLTLQAYAIGTFDTSFDKEHIGNMQAFINKSIVYAGFQAHWTLNDIDIGRFKTQLLQIYNVSAVPLIHWDPMLPINNKDSMQAILAGLHEDYIQKFYGMLQEFEQETNTSSIILIGAYSNEFPSFSIDPDIFKKVFQKLVVDAKKANIRSKFAFGISASACDGPNGTYQQCDGWYVDEEDKVVICPEEGIFVTPTVNATQNDYKSTTCKRNIADLYPGDSYVNWIVIHTMNDKIGEWETSGDLIHKGMFAASLASNTKPIMVIIGSRSDDVYSKSSFITEMQKWTSYYSDTNPWWNQKIAGIMMNNREGNFDTAFYNSLKGDIVTSKSNNGIELFSYKKLQTVFKTDVNSITNADFEAALIGALCSPGNEGDLNAGVCRPCPAGHYQQSSGKDSCDMCPLNFYNEDVGQILCMQCPFDGITLHPGAARKDYCECPANWFSIDDEDDECKPCPRNQYSHPAGLCVDCPKDAQFSGSKGGPGVGCFCKKGFEWKGRECVTKDSSAGMLFFVGIIALTAAIVI</sequence>